<evidence type="ECO:0000256" key="7">
    <source>
        <dbReference type="ARBA" id="ARBA00022771"/>
    </source>
</evidence>
<accession>A0A9D5D953</accession>
<evidence type="ECO:0000256" key="3">
    <source>
        <dbReference type="ARBA" id="ARBA00012483"/>
    </source>
</evidence>
<comment type="caution">
    <text evidence="14">The sequence shown here is derived from an EMBL/GenBank/DDBJ whole genome shotgun (WGS) entry which is preliminary data.</text>
</comment>
<dbReference type="GO" id="GO:0016020">
    <property type="term" value="C:membrane"/>
    <property type="evidence" value="ECO:0007669"/>
    <property type="project" value="UniProtKB-SubCell"/>
</dbReference>
<keyword evidence="7" id="KW-0863">Zinc-finger</keyword>
<name>A0A9D5D953_9LILI</name>
<dbReference type="OrthoDB" id="1711136at2759"/>
<evidence type="ECO:0000259" key="13">
    <source>
        <dbReference type="Pfam" id="PF12483"/>
    </source>
</evidence>
<evidence type="ECO:0000256" key="5">
    <source>
        <dbReference type="ARBA" id="ARBA00022692"/>
    </source>
</evidence>
<dbReference type="InterPro" id="IPR044247">
    <property type="entry name" value="SPL2-like"/>
</dbReference>
<keyword evidence="9" id="KW-0862">Zinc</keyword>
<keyword evidence="5 12" id="KW-0812">Transmembrane</keyword>
<dbReference type="Proteomes" id="UP001085076">
    <property type="component" value="Miscellaneous, Linkage group lg01"/>
</dbReference>
<evidence type="ECO:0000256" key="1">
    <source>
        <dbReference type="ARBA" id="ARBA00000900"/>
    </source>
</evidence>
<evidence type="ECO:0000256" key="8">
    <source>
        <dbReference type="ARBA" id="ARBA00022786"/>
    </source>
</evidence>
<evidence type="ECO:0000256" key="6">
    <source>
        <dbReference type="ARBA" id="ARBA00022723"/>
    </source>
</evidence>
<organism evidence="14 15">
    <name type="scientific">Dioscorea zingiberensis</name>
    <dbReference type="NCBI Taxonomy" id="325984"/>
    <lineage>
        <taxon>Eukaryota</taxon>
        <taxon>Viridiplantae</taxon>
        <taxon>Streptophyta</taxon>
        <taxon>Embryophyta</taxon>
        <taxon>Tracheophyta</taxon>
        <taxon>Spermatophyta</taxon>
        <taxon>Magnoliopsida</taxon>
        <taxon>Liliopsida</taxon>
        <taxon>Dioscoreales</taxon>
        <taxon>Dioscoreaceae</taxon>
        <taxon>Dioscorea</taxon>
    </lineage>
</organism>
<evidence type="ECO:0000256" key="11">
    <source>
        <dbReference type="ARBA" id="ARBA00023136"/>
    </source>
</evidence>
<feature type="domain" description="E3 Ubiquitin ligase MUL1-like" evidence="13">
    <location>
        <begin position="135"/>
        <end position="272"/>
    </location>
</feature>
<sequence length="326" mass="36572">MSLLNRAVGAVVARFSMACDGAFLGITLACYAVRSWANYFMLSSALRRIQAAPNSRVSDLRSSLLNVEEDDVDGPLVVVRGSVQPKHAFDRWRMAFPFVSRSVVVQRIQTCLYNERAGLFDWKFDLLALLFNSIKEHELSSLSSIPFVLEEASNSDYVTVNLDGSTHELPLATVSQNLNLVQPSLYTLLQAFFGAGCPLFMLKEEKILPIKKEITAVGICTRKGGAVEIKSCSDLPFFLSDMTKGEIEAYMASKTRTHFFSGALIGTISLGILGYVIHRNWLRWKEWTERRRETISESNGHESDDETGNVAEECQDSHQNLCFMRY</sequence>
<evidence type="ECO:0000313" key="15">
    <source>
        <dbReference type="Proteomes" id="UP001085076"/>
    </source>
</evidence>
<dbReference type="Pfam" id="PF12483">
    <property type="entry name" value="GIDE"/>
    <property type="match status" value="1"/>
</dbReference>
<evidence type="ECO:0000256" key="12">
    <source>
        <dbReference type="SAM" id="Phobius"/>
    </source>
</evidence>
<evidence type="ECO:0000256" key="2">
    <source>
        <dbReference type="ARBA" id="ARBA00004141"/>
    </source>
</evidence>
<gene>
    <name evidence="14" type="ORF">J5N97_005864</name>
</gene>
<dbReference type="InterPro" id="IPR022170">
    <property type="entry name" value="MUL1-like"/>
</dbReference>
<dbReference type="PANTHER" id="PTHR47355:SF1">
    <property type="entry name" value="E3 UBIQUITIN-PROTEIN LIGASE SPL2"/>
    <property type="match status" value="1"/>
</dbReference>
<evidence type="ECO:0000256" key="10">
    <source>
        <dbReference type="ARBA" id="ARBA00022989"/>
    </source>
</evidence>
<keyword evidence="4" id="KW-0808">Transferase</keyword>
<keyword evidence="6" id="KW-0479">Metal-binding</keyword>
<dbReference type="PANTHER" id="PTHR47355">
    <property type="entry name" value="E3 UBIQUITIN-PROTEIN LIGASE SPL2"/>
    <property type="match status" value="1"/>
</dbReference>
<keyword evidence="10 12" id="KW-1133">Transmembrane helix</keyword>
<dbReference type="GO" id="GO:0061630">
    <property type="term" value="F:ubiquitin protein ligase activity"/>
    <property type="evidence" value="ECO:0007669"/>
    <property type="project" value="UniProtKB-EC"/>
</dbReference>
<dbReference type="EMBL" id="JAGGNH010000001">
    <property type="protein sequence ID" value="KAJ0987508.1"/>
    <property type="molecule type" value="Genomic_DNA"/>
</dbReference>
<dbReference type="GO" id="GO:0016567">
    <property type="term" value="P:protein ubiquitination"/>
    <property type="evidence" value="ECO:0007669"/>
    <property type="project" value="InterPro"/>
</dbReference>
<protein>
    <recommendedName>
        <fullName evidence="3">RING-type E3 ubiquitin transferase</fullName>
        <ecNumber evidence="3">2.3.2.27</ecNumber>
    </recommendedName>
</protein>
<comment type="catalytic activity">
    <reaction evidence="1">
        <text>S-ubiquitinyl-[E2 ubiquitin-conjugating enzyme]-L-cysteine + [acceptor protein]-L-lysine = [E2 ubiquitin-conjugating enzyme]-L-cysteine + N(6)-ubiquitinyl-[acceptor protein]-L-lysine.</text>
        <dbReference type="EC" id="2.3.2.27"/>
    </reaction>
</comment>
<proteinExistence type="predicted"/>
<dbReference type="GO" id="GO:0008270">
    <property type="term" value="F:zinc ion binding"/>
    <property type="evidence" value="ECO:0007669"/>
    <property type="project" value="UniProtKB-KW"/>
</dbReference>
<keyword evidence="8" id="KW-0833">Ubl conjugation pathway</keyword>
<dbReference type="EC" id="2.3.2.27" evidence="3"/>
<keyword evidence="15" id="KW-1185">Reference proteome</keyword>
<evidence type="ECO:0000313" key="14">
    <source>
        <dbReference type="EMBL" id="KAJ0987508.1"/>
    </source>
</evidence>
<reference evidence="14" key="2">
    <citation type="journal article" date="2022" name="Hortic Res">
        <title>The genome of Dioscorea zingiberensis sheds light on the biosynthesis, origin and evolution of the medicinally important diosgenin saponins.</title>
        <authorList>
            <person name="Li Y."/>
            <person name="Tan C."/>
            <person name="Li Z."/>
            <person name="Guo J."/>
            <person name="Li S."/>
            <person name="Chen X."/>
            <person name="Wang C."/>
            <person name="Dai X."/>
            <person name="Yang H."/>
            <person name="Song W."/>
            <person name="Hou L."/>
            <person name="Xu J."/>
            <person name="Tong Z."/>
            <person name="Xu A."/>
            <person name="Yuan X."/>
            <person name="Wang W."/>
            <person name="Yang Q."/>
            <person name="Chen L."/>
            <person name="Sun Z."/>
            <person name="Wang K."/>
            <person name="Pan B."/>
            <person name="Chen J."/>
            <person name="Bao Y."/>
            <person name="Liu F."/>
            <person name="Qi X."/>
            <person name="Gang D.R."/>
            <person name="Wen J."/>
            <person name="Li J."/>
        </authorList>
    </citation>
    <scope>NUCLEOTIDE SEQUENCE</scope>
    <source>
        <strain evidence="14">Dzin_1.0</strain>
    </source>
</reference>
<dbReference type="AlphaFoldDB" id="A0A9D5D953"/>
<evidence type="ECO:0000256" key="9">
    <source>
        <dbReference type="ARBA" id="ARBA00022833"/>
    </source>
</evidence>
<reference evidence="14" key="1">
    <citation type="submission" date="2021-03" db="EMBL/GenBank/DDBJ databases">
        <authorList>
            <person name="Li Z."/>
            <person name="Yang C."/>
        </authorList>
    </citation>
    <scope>NUCLEOTIDE SEQUENCE</scope>
    <source>
        <strain evidence="14">Dzin_1.0</strain>
        <tissue evidence="14">Leaf</tissue>
    </source>
</reference>
<comment type="subcellular location">
    <subcellularLocation>
        <location evidence="2">Membrane</location>
        <topology evidence="2">Multi-pass membrane protein</topology>
    </subcellularLocation>
</comment>
<keyword evidence="11 12" id="KW-0472">Membrane</keyword>
<evidence type="ECO:0000256" key="4">
    <source>
        <dbReference type="ARBA" id="ARBA00022679"/>
    </source>
</evidence>
<feature type="transmembrane region" description="Helical" evidence="12">
    <location>
        <begin position="259"/>
        <end position="277"/>
    </location>
</feature>